<organism evidence="2 3">
    <name type="scientific">Pseudooceanicola spongiae</name>
    <dbReference type="NCBI Taxonomy" id="2613965"/>
    <lineage>
        <taxon>Bacteria</taxon>
        <taxon>Pseudomonadati</taxon>
        <taxon>Pseudomonadota</taxon>
        <taxon>Alphaproteobacteria</taxon>
        <taxon>Rhodobacterales</taxon>
        <taxon>Paracoccaceae</taxon>
        <taxon>Pseudooceanicola</taxon>
    </lineage>
</organism>
<protein>
    <submittedName>
        <fullName evidence="2">Gamma-glutamyl-gamma-aminobutyrate hydrolase family protein</fullName>
    </submittedName>
</protein>
<feature type="compositionally biased region" description="Basic residues" evidence="1">
    <location>
        <begin position="1"/>
        <end position="14"/>
    </location>
</feature>
<dbReference type="PANTHER" id="PTHR43235">
    <property type="entry name" value="GLUTAMINE AMIDOTRANSFERASE PB2B2.05-RELATED"/>
    <property type="match status" value="1"/>
</dbReference>
<dbReference type="InterPro" id="IPR044668">
    <property type="entry name" value="PuuD-like"/>
</dbReference>
<accession>A0A7L9WHQ2</accession>
<reference evidence="2 3" key="1">
    <citation type="submission" date="2019-10" db="EMBL/GenBank/DDBJ databases">
        <title>Pseudopuniceibacterium sp. HQ09 islated from Antarctica.</title>
        <authorList>
            <person name="Liao L."/>
            <person name="Su S."/>
            <person name="Chen B."/>
            <person name="Yu Y."/>
        </authorList>
    </citation>
    <scope>NUCLEOTIDE SEQUENCE [LARGE SCALE GENOMIC DNA]</scope>
    <source>
        <strain evidence="2 3">HQ09</strain>
    </source>
</reference>
<gene>
    <name evidence="2" type="ORF">F3W81_00525</name>
</gene>
<dbReference type="PROSITE" id="PS51273">
    <property type="entry name" value="GATASE_TYPE_1"/>
    <property type="match status" value="1"/>
</dbReference>
<feature type="compositionally biased region" description="Basic residues" evidence="1">
    <location>
        <begin position="42"/>
        <end position="61"/>
    </location>
</feature>
<proteinExistence type="predicted"/>
<dbReference type="InterPro" id="IPR029062">
    <property type="entry name" value="Class_I_gatase-like"/>
</dbReference>
<dbReference type="AlphaFoldDB" id="A0A7L9WHQ2"/>
<feature type="compositionally biased region" description="Basic and acidic residues" evidence="1">
    <location>
        <begin position="295"/>
        <end position="304"/>
    </location>
</feature>
<dbReference type="EMBL" id="CP045201">
    <property type="protein sequence ID" value="QOL79452.1"/>
    <property type="molecule type" value="Genomic_DNA"/>
</dbReference>
<name>A0A7L9WHQ2_9RHOB</name>
<feature type="region of interest" description="Disordered" evidence="1">
    <location>
        <begin position="292"/>
        <end position="321"/>
    </location>
</feature>
<dbReference type="KEGG" id="pshq:F3W81_00525"/>
<evidence type="ECO:0000256" key="1">
    <source>
        <dbReference type="SAM" id="MobiDB-lite"/>
    </source>
</evidence>
<evidence type="ECO:0000313" key="3">
    <source>
        <dbReference type="Proteomes" id="UP000594118"/>
    </source>
</evidence>
<dbReference type="CDD" id="cd01745">
    <property type="entry name" value="GATase1_2"/>
    <property type="match status" value="1"/>
</dbReference>
<dbReference type="GO" id="GO:0016811">
    <property type="term" value="F:hydrolase activity, acting on carbon-nitrogen (but not peptide) bonds, in linear amides"/>
    <property type="evidence" value="ECO:0007669"/>
    <property type="project" value="InterPro"/>
</dbReference>
<dbReference type="GO" id="GO:0005829">
    <property type="term" value="C:cytosol"/>
    <property type="evidence" value="ECO:0007669"/>
    <property type="project" value="TreeGrafter"/>
</dbReference>
<dbReference type="SUPFAM" id="SSF52317">
    <property type="entry name" value="Class I glutamine amidotransferase-like"/>
    <property type="match status" value="1"/>
</dbReference>
<dbReference type="Gene3D" id="3.40.50.880">
    <property type="match status" value="1"/>
</dbReference>
<dbReference type="Pfam" id="PF07722">
    <property type="entry name" value="Peptidase_C26"/>
    <property type="match status" value="1"/>
</dbReference>
<feature type="region of interest" description="Disordered" evidence="1">
    <location>
        <begin position="1"/>
        <end position="80"/>
    </location>
</feature>
<dbReference type="Proteomes" id="UP000594118">
    <property type="component" value="Chromosome"/>
</dbReference>
<dbReference type="InterPro" id="IPR011697">
    <property type="entry name" value="Peptidase_C26"/>
</dbReference>
<keyword evidence="3" id="KW-1185">Reference proteome</keyword>
<evidence type="ECO:0000313" key="2">
    <source>
        <dbReference type="EMBL" id="QOL79452.1"/>
    </source>
</evidence>
<dbReference type="PANTHER" id="PTHR43235:SF1">
    <property type="entry name" value="GLUTAMINE AMIDOTRANSFERASE PB2B2.05-RELATED"/>
    <property type="match status" value="1"/>
</dbReference>
<sequence>MGALGRHRGAGRGSHHAERPLRRLARSPQPDRPCPACLDRPRQRHPARRRPRRPAQKRKRSSVTATEPPQKPRRKRPTIGVTVSRHSGWRIFPLIWLNLALAGARALRWDDAADIDLERVDGIVIGGGDDIAPSLYGTEIVARVTLDPARDRMEQSLLAEALQRNLPILGICRGAQMLNVVLGGTLHQNAFGVYSSRKYSTILPRRTVSVRRDTHLAHIAGTAPMRVNALHSQAVNRLGRDLRIAATDEAGMVQAVERTSEPFAIGVQWHPEHLFYARRQRRLFRALTRAATAHADGRDQRDGVASDMPAHQPVSAAFRDL</sequence>
<keyword evidence="2" id="KW-0378">Hydrolase</keyword>